<proteinExistence type="predicted"/>
<organism evidence="2 3">
    <name type="scientific">Novosphingobium capsulatum</name>
    <dbReference type="NCBI Taxonomy" id="13688"/>
    <lineage>
        <taxon>Bacteria</taxon>
        <taxon>Pseudomonadati</taxon>
        <taxon>Pseudomonadota</taxon>
        <taxon>Alphaproteobacteria</taxon>
        <taxon>Sphingomonadales</taxon>
        <taxon>Sphingomonadaceae</taxon>
        <taxon>Novosphingobium</taxon>
    </lineage>
</organism>
<dbReference type="Proteomes" id="UP001184150">
    <property type="component" value="Unassembled WGS sequence"/>
</dbReference>
<comment type="caution">
    <text evidence="2">The sequence shown here is derived from an EMBL/GenBank/DDBJ whole genome shotgun (WGS) entry which is preliminary data.</text>
</comment>
<reference evidence="2 3" key="1">
    <citation type="submission" date="2023-07" db="EMBL/GenBank/DDBJ databases">
        <title>Sorghum-associated microbial communities from plants grown in Nebraska, USA.</title>
        <authorList>
            <person name="Schachtman D."/>
        </authorList>
    </citation>
    <scope>NUCLEOTIDE SEQUENCE [LARGE SCALE GENOMIC DNA]</scope>
    <source>
        <strain evidence="2 3">DS1027</strain>
    </source>
</reference>
<name>A0ABU1MPK8_9SPHN</name>
<evidence type="ECO:0000259" key="1">
    <source>
        <dbReference type="Pfam" id="PF01796"/>
    </source>
</evidence>
<evidence type="ECO:0000313" key="2">
    <source>
        <dbReference type="EMBL" id="MDR6512285.1"/>
    </source>
</evidence>
<protein>
    <submittedName>
        <fullName evidence="2">OB-fold protein</fullName>
    </submittedName>
</protein>
<dbReference type="RefSeq" id="WP_233250835.1">
    <property type="nucleotide sequence ID" value="NZ_JAVDRD010000008.1"/>
</dbReference>
<dbReference type="InterPro" id="IPR002878">
    <property type="entry name" value="ChsH2_C"/>
</dbReference>
<dbReference type="EMBL" id="JAVDRD010000008">
    <property type="protein sequence ID" value="MDR6512285.1"/>
    <property type="molecule type" value="Genomic_DNA"/>
</dbReference>
<feature type="domain" description="ChsH2 C-terminal OB-fold" evidence="1">
    <location>
        <begin position="44"/>
        <end position="109"/>
    </location>
</feature>
<sequence length="139" mass="14874">MAQAAALFMPDAPLRLMGGRARAERPDAGRIVFPHPGTSDFDTVALGTQGTLWSYTIQRFAPKAPPYAGPVAFEPWALGYVDLPGEVIVQARLVGMAFDAIRIGMPLQLTRVALDDSADDPLWLPAFAPAEARLAENAA</sequence>
<dbReference type="SUPFAM" id="SSF50249">
    <property type="entry name" value="Nucleic acid-binding proteins"/>
    <property type="match status" value="1"/>
</dbReference>
<dbReference type="InterPro" id="IPR012340">
    <property type="entry name" value="NA-bd_OB-fold"/>
</dbReference>
<dbReference type="Pfam" id="PF01796">
    <property type="entry name" value="OB_ChsH2_C"/>
    <property type="match status" value="1"/>
</dbReference>
<accession>A0ABU1MPK8</accession>
<gene>
    <name evidence="2" type="ORF">J2792_003168</name>
</gene>
<evidence type="ECO:0000313" key="3">
    <source>
        <dbReference type="Proteomes" id="UP001184150"/>
    </source>
</evidence>
<keyword evidence="3" id="KW-1185">Reference proteome</keyword>